<name>A0A5J6L8K4_9MICO</name>
<evidence type="ECO:0000313" key="1">
    <source>
        <dbReference type="EMBL" id="QEW04736.1"/>
    </source>
</evidence>
<proteinExistence type="predicted"/>
<reference evidence="2" key="1">
    <citation type="submission" date="2019-09" db="EMBL/GenBank/DDBJ databases">
        <title>Mumia zhuanghuii sp. nov. isolated from the intestinal contents of plateau pika (Ochotona curzoniae) in the Qinghai-Tibet plateau of China.</title>
        <authorList>
            <person name="Tian Z."/>
        </authorList>
    </citation>
    <scope>NUCLEOTIDE SEQUENCE [LARGE SCALE GENOMIC DNA]</scope>
    <source>
        <strain evidence="2">L-031</strain>
    </source>
</reference>
<dbReference type="KEGG" id="mlz:F6J85_01815"/>
<gene>
    <name evidence="1" type="ORF">F6J85_01815</name>
</gene>
<keyword evidence="2" id="KW-1185">Reference proteome</keyword>
<dbReference type="EMBL" id="CP044232">
    <property type="protein sequence ID" value="QEW04736.1"/>
    <property type="molecule type" value="Genomic_DNA"/>
</dbReference>
<accession>A0A5J6L8K4</accession>
<organism evidence="1 2">
    <name type="scientific">Microbacterium lushaniae</name>
    <dbReference type="NCBI Taxonomy" id="2614639"/>
    <lineage>
        <taxon>Bacteria</taxon>
        <taxon>Bacillati</taxon>
        <taxon>Actinomycetota</taxon>
        <taxon>Actinomycetes</taxon>
        <taxon>Micrococcales</taxon>
        <taxon>Microbacteriaceae</taxon>
        <taxon>Microbacterium</taxon>
    </lineage>
</organism>
<sequence length="128" mass="13637">MWEALIQSIPAALALPSPYLRLIGADPGAPVGAIPAVGSAVPGFAVTDVVPSRSLTLAGHHHFSRYELRLTVERAPAGALLSAHTSAEFPGFLGWGYRLLVIRSGAHRVITRRFLEGIARRAARPPRA</sequence>
<evidence type="ECO:0000313" key="2">
    <source>
        <dbReference type="Proteomes" id="UP000325516"/>
    </source>
</evidence>
<protein>
    <recommendedName>
        <fullName evidence="3">DUF2867 domain-containing protein</fullName>
    </recommendedName>
</protein>
<dbReference type="Proteomes" id="UP000325516">
    <property type="component" value="Chromosome"/>
</dbReference>
<evidence type="ECO:0008006" key="3">
    <source>
        <dbReference type="Google" id="ProtNLM"/>
    </source>
</evidence>
<dbReference type="AlphaFoldDB" id="A0A5J6L8K4"/>